<feature type="transmembrane region" description="Helical" evidence="1">
    <location>
        <begin position="266"/>
        <end position="285"/>
    </location>
</feature>
<feature type="transmembrane region" description="Helical" evidence="1">
    <location>
        <begin position="68"/>
        <end position="89"/>
    </location>
</feature>
<dbReference type="InterPro" id="IPR029787">
    <property type="entry name" value="Nucleotide_cyclase"/>
</dbReference>
<reference evidence="5" key="2">
    <citation type="submission" date="2011-01" db="EMBL/GenBank/DDBJ databases">
        <title>The complete genome of Deinococcus maricopensis DSM 21211.</title>
        <authorList>
            <consortium name="US DOE Joint Genome Institute (JGI-PGF)"/>
            <person name="Lucas S."/>
            <person name="Copeland A."/>
            <person name="Lapidus A."/>
            <person name="Goodwin L."/>
            <person name="Pitluck S."/>
            <person name="Kyrpides N."/>
            <person name="Mavromatis K."/>
            <person name="Pagani I."/>
            <person name="Ivanova N."/>
            <person name="Ovchinnikova G."/>
            <person name="Zeytun A."/>
            <person name="Detter J.C."/>
            <person name="Han C."/>
            <person name="Land M."/>
            <person name="Hauser L."/>
            <person name="Markowitz V."/>
            <person name="Cheng J.-F."/>
            <person name="Hugenholtz P."/>
            <person name="Woyke T."/>
            <person name="Wu D."/>
            <person name="Pukall R."/>
            <person name="Gehrich-Schroeter G."/>
            <person name="Brambilla E."/>
            <person name="Klenk H.-P."/>
            <person name="Eisen J.A."/>
        </authorList>
    </citation>
    <scope>NUCLEOTIDE SEQUENCE [LARGE SCALE GENOMIC DNA]</scope>
    <source>
        <strain evidence="5">DSM 21211 / LMG 22137 / NRRL B-23946 / LB-34</strain>
    </source>
</reference>
<protein>
    <submittedName>
        <fullName evidence="4">Diguanylate cyclase/phosphodiesterase</fullName>
    </submittedName>
</protein>
<feature type="transmembrane region" description="Helical" evidence="1">
    <location>
        <begin position="101"/>
        <end position="121"/>
    </location>
</feature>
<dbReference type="Proteomes" id="UP000008635">
    <property type="component" value="Chromosome"/>
</dbReference>
<dbReference type="GO" id="GO:0071111">
    <property type="term" value="F:cyclic-guanylate-specific phosphodiesterase activity"/>
    <property type="evidence" value="ECO:0007669"/>
    <property type="project" value="InterPro"/>
</dbReference>
<reference evidence="4 5" key="1">
    <citation type="journal article" date="2011" name="Stand. Genomic Sci.">
        <title>Complete genome sequence of Deinococcus maricopensis type strain (LB-34).</title>
        <authorList>
            <person name="Pukall R."/>
            <person name="Zeytun A."/>
            <person name="Lucas S."/>
            <person name="Lapidus A."/>
            <person name="Hammon N."/>
            <person name="Deshpande S."/>
            <person name="Nolan M."/>
            <person name="Cheng J.F."/>
            <person name="Pitluck S."/>
            <person name="Liolios K."/>
            <person name="Pagani I."/>
            <person name="Mikhailova N."/>
            <person name="Ivanova N."/>
            <person name="Mavromatis K."/>
            <person name="Pati A."/>
            <person name="Tapia R."/>
            <person name="Han C."/>
            <person name="Goodwin L."/>
            <person name="Chen A."/>
            <person name="Palaniappan K."/>
            <person name="Land M."/>
            <person name="Hauser L."/>
            <person name="Chang Y.J."/>
            <person name="Jeffries C.D."/>
            <person name="Brambilla E.M."/>
            <person name="Rohde M."/>
            <person name="Goker M."/>
            <person name="Detter J.C."/>
            <person name="Woyke T."/>
            <person name="Bristow J."/>
            <person name="Eisen J.A."/>
            <person name="Markowitz V."/>
            <person name="Hugenholtz P."/>
            <person name="Kyrpides N.C."/>
            <person name="Klenk H.P."/>
        </authorList>
    </citation>
    <scope>NUCLEOTIDE SEQUENCE [LARGE SCALE GENOMIC DNA]</scope>
    <source>
        <strain evidence="5">DSM 21211 / LMG 22137 / NRRL B-23946 / LB-34</strain>
    </source>
</reference>
<name>E8U3L4_DEIML</name>
<sequence precursor="true">MTQPAPPALTLRVTLLLSALHTAWVLLGAPPATTRDLIGNLAFFSSYALATILSARAARHLSGRFNRAWTFITAAMTCWTAGQLTYTIIDARYATVPYPSPAEIGFVLFPPLFLAGIGYMFNAPAGRVQTATFALDVAIVLLTLASVPVIGLNVNTLLHDHPIVVAQHISNLLLLTTMMVFALRQPHNPARAYTGWLTLALLLFGTAHILYGNLVTRGLYAVGSPLDPLWVWAAALIGLAAHRSVMPATARRATHTGGRWATIAPVVLRLLPYLAITVTFIRAFAGARATGPDTLTLITALLVVARLSLTEYQNAHLQRQLQRQAYLDALTGLPNRAALQRDLPNLIESAAMTGVPLAVLFIDLDRFKPINDLFGHATGDVVLREACARVQRHLRPNDLIARVGGDELVVVLCDLNADAPGATAEHAAARLLDHLAQPFRVDGRQLTLSASIGIAHVPADTTDASTALSYADLAMYQAKQAGRNTHRTFQHDWHHQSSAQFELDAQLQGAAARGEFELHYQPLVDARTGTLRSFEALLRWHNPTLGAVSPAQFIPVAETRGLIVPIGEWVLRAACRQLRAWHAAGYTHARVSVNVSALQFALPDFVRSVEATLRTHGVPGHALAVELTESTLIQDLEASNAKLAALHALGVRTALDDFGTGYSSLSYLQRLHVNTLKIDRSFMQAIDGRGGALVRAITHLAHDLDLRVVVEGVETAQQLRTVQALGGDTVQGYHVSRPLPVAQAEAFLRAARPALEPWPDP</sequence>
<dbReference type="FunFam" id="3.30.70.270:FF:000001">
    <property type="entry name" value="Diguanylate cyclase domain protein"/>
    <property type="match status" value="1"/>
</dbReference>
<feature type="domain" description="EAL" evidence="2">
    <location>
        <begin position="500"/>
        <end position="752"/>
    </location>
</feature>
<dbReference type="CDD" id="cd01948">
    <property type="entry name" value="EAL"/>
    <property type="match status" value="1"/>
</dbReference>
<dbReference type="KEGG" id="dmr:Deima_3009"/>
<keyword evidence="1" id="KW-0812">Transmembrane</keyword>
<feature type="transmembrane region" description="Helical" evidence="1">
    <location>
        <begin position="195"/>
        <end position="214"/>
    </location>
</feature>
<proteinExistence type="predicted"/>
<dbReference type="Pfam" id="PF00990">
    <property type="entry name" value="GGDEF"/>
    <property type="match status" value="1"/>
</dbReference>
<dbReference type="InterPro" id="IPR000160">
    <property type="entry name" value="GGDEF_dom"/>
</dbReference>
<dbReference type="OrthoDB" id="23692at2"/>
<dbReference type="InterPro" id="IPR035919">
    <property type="entry name" value="EAL_sf"/>
</dbReference>
<dbReference type="InterPro" id="IPR050706">
    <property type="entry name" value="Cyclic-di-GMP_PDE-like"/>
</dbReference>
<dbReference type="Pfam" id="PF00563">
    <property type="entry name" value="EAL"/>
    <property type="match status" value="1"/>
</dbReference>
<dbReference type="eggNOG" id="COG5001">
    <property type="taxonomic scope" value="Bacteria"/>
</dbReference>
<evidence type="ECO:0000313" key="5">
    <source>
        <dbReference type="Proteomes" id="UP000008635"/>
    </source>
</evidence>
<gene>
    <name evidence="4" type="ordered locus">Deima_3009</name>
</gene>
<dbReference type="CDD" id="cd01949">
    <property type="entry name" value="GGDEF"/>
    <property type="match status" value="1"/>
</dbReference>
<dbReference type="AlphaFoldDB" id="E8U3L4"/>
<feature type="transmembrane region" description="Helical" evidence="1">
    <location>
        <begin position="133"/>
        <end position="151"/>
    </location>
</feature>
<dbReference type="PROSITE" id="PS50883">
    <property type="entry name" value="EAL"/>
    <property type="match status" value="1"/>
</dbReference>
<dbReference type="Gene3D" id="3.20.20.450">
    <property type="entry name" value="EAL domain"/>
    <property type="match status" value="1"/>
</dbReference>
<dbReference type="HOGENOM" id="CLU_000445_129_3_0"/>
<dbReference type="SUPFAM" id="SSF55073">
    <property type="entry name" value="Nucleotide cyclase"/>
    <property type="match status" value="1"/>
</dbReference>
<feature type="transmembrane region" description="Helical" evidence="1">
    <location>
        <begin position="38"/>
        <end position="56"/>
    </location>
</feature>
<keyword evidence="1" id="KW-0472">Membrane</keyword>
<dbReference type="PANTHER" id="PTHR33121">
    <property type="entry name" value="CYCLIC DI-GMP PHOSPHODIESTERASE PDEF"/>
    <property type="match status" value="1"/>
</dbReference>
<dbReference type="EMBL" id="CP002454">
    <property type="protein sequence ID" value="ADV68638.1"/>
    <property type="molecule type" value="Genomic_DNA"/>
</dbReference>
<dbReference type="SMART" id="SM00052">
    <property type="entry name" value="EAL"/>
    <property type="match status" value="1"/>
</dbReference>
<dbReference type="SUPFAM" id="SSF141868">
    <property type="entry name" value="EAL domain-like"/>
    <property type="match status" value="1"/>
</dbReference>
<feature type="domain" description="GGDEF" evidence="3">
    <location>
        <begin position="355"/>
        <end position="491"/>
    </location>
</feature>
<evidence type="ECO:0000259" key="2">
    <source>
        <dbReference type="PROSITE" id="PS50883"/>
    </source>
</evidence>
<dbReference type="InterPro" id="IPR043128">
    <property type="entry name" value="Rev_trsase/Diguanyl_cyclase"/>
</dbReference>
<dbReference type="NCBIfam" id="TIGR00254">
    <property type="entry name" value="GGDEF"/>
    <property type="match status" value="1"/>
</dbReference>
<evidence type="ECO:0000259" key="3">
    <source>
        <dbReference type="PROSITE" id="PS50887"/>
    </source>
</evidence>
<keyword evidence="5" id="KW-1185">Reference proteome</keyword>
<dbReference type="STRING" id="709986.Deima_3009"/>
<dbReference type="PROSITE" id="PS50887">
    <property type="entry name" value="GGDEF"/>
    <property type="match status" value="1"/>
</dbReference>
<dbReference type="InterPro" id="IPR001633">
    <property type="entry name" value="EAL_dom"/>
</dbReference>
<dbReference type="Gene3D" id="3.30.70.270">
    <property type="match status" value="1"/>
</dbReference>
<feature type="transmembrane region" description="Helical" evidence="1">
    <location>
        <begin position="229"/>
        <end position="245"/>
    </location>
</feature>
<dbReference type="RefSeq" id="WP_013558141.1">
    <property type="nucleotide sequence ID" value="NC_014958.1"/>
</dbReference>
<feature type="transmembrane region" description="Helical" evidence="1">
    <location>
        <begin position="163"/>
        <end position="183"/>
    </location>
</feature>
<dbReference type="PANTHER" id="PTHR33121:SF70">
    <property type="entry name" value="SIGNALING PROTEIN YKOW"/>
    <property type="match status" value="1"/>
</dbReference>
<evidence type="ECO:0000256" key="1">
    <source>
        <dbReference type="SAM" id="Phobius"/>
    </source>
</evidence>
<dbReference type="SMART" id="SM00267">
    <property type="entry name" value="GGDEF"/>
    <property type="match status" value="1"/>
</dbReference>
<organism evidence="4 5">
    <name type="scientific">Deinococcus maricopensis (strain DSM 21211 / LMG 22137 / NRRL B-23946 / LB-34)</name>
    <dbReference type="NCBI Taxonomy" id="709986"/>
    <lineage>
        <taxon>Bacteria</taxon>
        <taxon>Thermotogati</taxon>
        <taxon>Deinococcota</taxon>
        <taxon>Deinococci</taxon>
        <taxon>Deinococcales</taxon>
        <taxon>Deinococcaceae</taxon>
        <taxon>Deinococcus</taxon>
    </lineage>
</organism>
<accession>E8U3L4</accession>
<keyword evidence="1" id="KW-1133">Transmembrane helix</keyword>
<evidence type="ECO:0000313" key="4">
    <source>
        <dbReference type="EMBL" id="ADV68638.1"/>
    </source>
</evidence>